<organism evidence="2 3">
    <name type="scientific">Actinokineospora alba</name>
    <dbReference type="NCBI Taxonomy" id="504798"/>
    <lineage>
        <taxon>Bacteria</taxon>
        <taxon>Bacillati</taxon>
        <taxon>Actinomycetota</taxon>
        <taxon>Actinomycetes</taxon>
        <taxon>Pseudonocardiales</taxon>
        <taxon>Pseudonocardiaceae</taxon>
        <taxon>Actinokineospora</taxon>
    </lineage>
</organism>
<gene>
    <name evidence="2" type="ORF">SAMN05192558_10145</name>
</gene>
<protein>
    <submittedName>
        <fullName evidence="2">Uncharacterized protein</fullName>
    </submittedName>
</protein>
<sequence>MPDPMPYPRPDGQVADPADPAGGVSIPSPRDEEELEPTIVLGRE</sequence>
<evidence type="ECO:0000313" key="2">
    <source>
        <dbReference type="EMBL" id="SDN84291.1"/>
    </source>
</evidence>
<name>A0A1H0EPK8_9PSEU</name>
<dbReference type="STRING" id="504798.SAMN05421871_103824"/>
<dbReference type="EMBL" id="FNJB01000001">
    <property type="protein sequence ID" value="SDN84291.1"/>
    <property type="molecule type" value="Genomic_DNA"/>
</dbReference>
<evidence type="ECO:0000256" key="1">
    <source>
        <dbReference type="SAM" id="MobiDB-lite"/>
    </source>
</evidence>
<dbReference type="AlphaFoldDB" id="A0A1H0EPK8"/>
<dbReference type="Proteomes" id="UP000199651">
    <property type="component" value="Unassembled WGS sequence"/>
</dbReference>
<proteinExistence type="predicted"/>
<feature type="region of interest" description="Disordered" evidence="1">
    <location>
        <begin position="1"/>
        <end position="44"/>
    </location>
</feature>
<dbReference type="RefSeq" id="WP_267463820.1">
    <property type="nucleotide sequence ID" value="NZ_FNDV01000003.1"/>
</dbReference>
<keyword evidence="3" id="KW-1185">Reference proteome</keyword>
<reference evidence="3" key="1">
    <citation type="submission" date="2016-10" db="EMBL/GenBank/DDBJ databases">
        <authorList>
            <person name="Varghese N."/>
            <person name="Submissions S."/>
        </authorList>
    </citation>
    <scope>NUCLEOTIDE SEQUENCE [LARGE SCALE GENOMIC DNA]</scope>
    <source>
        <strain evidence="3">IBRC-M 10655</strain>
    </source>
</reference>
<evidence type="ECO:0000313" key="3">
    <source>
        <dbReference type="Proteomes" id="UP000199651"/>
    </source>
</evidence>
<accession>A0A1H0EPK8</accession>